<keyword evidence="2" id="KW-0326">Glycosidase</keyword>
<reference evidence="4 5" key="1">
    <citation type="submission" date="2011-08" db="EMBL/GenBank/DDBJ databases">
        <title>The Genome Sequence of Oribacterium sp. ACB7.</title>
        <authorList>
            <consortium name="The Broad Institute Genome Sequencing Platform"/>
            <person name="Earl A."/>
            <person name="Ward D."/>
            <person name="Feldgarden M."/>
            <person name="Gevers D."/>
            <person name="Sizova M."/>
            <person name="Hazen A."/>
            <person name="Epstein S."/>
            <person name="Young S.K."/>
            <person name="Zeng Q."/>
            <person name="Gargeya S."/>
            <person name="Fitzgerald M."/>
            <person name="Haas B."/>
            <person name="Abouelleil A."/>
            <person name="Alvarado L."/>
            <person name="Arachchi H.M."/>
            <person name="Berlin A."/>
            <person name="Brown A."/>
            <person name="Chapman S.B."/>
            <person name="Chen Z."/>
            <person name="Dunbar C."/>
            <person name="Freedman E."/>
            <person name="Gearin G."/>
            <person name="Gellesch M."/>
            <person name="Goldberg J."/>
            <person name="Griggs A."/>
            <person name="Gujja S."/>
            <person name="Heiman D."/>
            <person name="Howarth C."/>
            <person name="Larson L."/>
            <person name="Lui A."/>
            <person name="MacDonald P.J.P."/>
            <person name="Montmayeur A."/>
            <person name="Murphy C."/>
            <person name="Neiman D."/>
            <person name="Pearson M."/>
            <person name="Priest M."/>
            <person name="Roberts A."/>
            <person name="Saif S."/>
            <person name="Shea T."/>
            <person name="Shenoy N."/>
            <person name="Sisk P."/>
            <person name="Stolte C."/>
            <person name="Sykes S."/>
            <person name="Wortman J."/>
            <person name="Nusbaum C."/>
            <person name="Birren B."/>
        </authorList>
    </citation>
    <scope>NUCLEOTIDE SEQUENCE [LARGE SCALE GENOMIC DNA]</scope>
    <source>
        <strain evidence="4 5">ACB7</strain>
    </source>
</reference>
<evidence type="ECO:0000256" key="2">
    <source>
        <dbReference type="ARBA" id="ARBA00023295"/>
    </source>
</evidence>
<name>G9WSI4_9FIRM</name>
<organism evidence="4 5">
    <name type="scientific">Oribacterium asaccharolyticum ACB7</name>
    <dbReference type="NCBI Taxonomy" id="796944"/>
    <lineage>
        <taxon>Bacteria</taxon>
        <taxon>Bacillati</taxon>
        <taxon>Bacillota</taxon>
        <taxon>Clostridia</taxon>
        <taxon>Lachnospirales</taxon>
        <taxon>Lachnospiraceae</taxon>
        <taxon>Oribacterium</taxon>
    </lineage>
</organism>
<dbReference type="InterPro" id="IPR006047">
    <property type="entry name" value="GH13_cat_dom"/>
</dbReference>
<keyword evidence="5" id="KW-1185">Reference proteome</keyword>
<dbReference type="InterPro" id="IPR017853">
    <property type="entry name" value="GH"/>
</dbReference>
<dbReference type="HOGENOM" id="CLU_006462_6_5_9"/>
<dbReference type="EMBL" id="AFZD01000006">
    <property type="protein sequence ID" value="EHL13571.1"/>
    <property type="molecule type" value="Genomic_DNA"/>
</dbReference>
<protein>
    <recommendedName>
        <fullName evidence="3">Glycosyl hydrolase family 13 catalytic domain-containing protein</fullName>
    </recommendedName>
</protein>
<dbReference type="PATRIC" id="fig|796944.3.peg.567"/>
<sequence>MAWYDGAIFYHILPGGMFPETKTEKSSFLRLEEHLPYLKVLGVDAVILGPLFSEDPLCYGAKDFTKINPALGTEEELCHYINLAHNMGLRVLFDEAVLFSSRAFFAFQDLLEKGEKSPYKSWYKDVDFTASSEGGDAFSYSSWKELENYPLFNFDDEDLRMYIVERIKEWISRYDIDGIRLAHCTSMDIHFQKSLRYFTGQMKPEFFLLGDIKKGELARYINAETLQSVCNYDVYRAIVKAFNEKNFYELVSGLGKNPELLLQSNTFLENPRTDRIATVLEDRNNLYGVYTALFALPGRVALYYGAEYGLSGTKEEDEEALLSPSFTKAEYTPDAFTSYIAKLAEIHGKNSELQNGGYKEIYLDHRLYAFLRTDENSGVLTVLNNDSMDQFIRLRIPLRARLAFDLVNQDEVEIGDDGKLRVFCPAHSGRLIKVK</sequence>
<dbReference type="SMART" id="SM00642">
    <property type="entry name" value="Aamy"/>
    <property type="match status" value="1"/>
</dbReference>
<keyword evidence="1" id="KW-0378">Hydrolase</keyword>
<evidence type="ECO:0000313" key="5">
    <source>
        <dbReference type="Proteomes" id="UP000003527"/>
    </source>
</evidence>
<comment type="caution">
    <text evidence="4">The sequence shown here is derived from an EMBL/GenBank/DDBJ whole genome shotgun (WGS) entry which is preliminary data.</text>
</comment>
<dbReference type="SUPFAM" id="SSF51445">
    <property type="entry name" value="(Trans)glycosidases"/>
    <property type="match status" value="1"/>
</dbReference>
<dbReference type="Gene3D" id="3.90.400.10">
    <property type="entry name" value="Oligo-1,6-glucosidase, Domain 2"/>
    <property type="match status" value="1"/>
</dbReference>
<evidence type="ECO:0000313" key="4">
    <source>
        <dbReference type="EMBL" id="EHL13571.1"/>
    </source>
</evidence>
<accession>G9WSI4</accession>
<dbReference type="Gene3D" id="3.20.20.80">
    <property type="entry name" value="Glycosidases"/>
    <property type="match status" value="1"/>
</dbReference>
<proteinExistence type="predicted"/>
<dbReference type="RefSeq" id="WP_009537713.1">
    <property type="nucleotide sequence ID" value="NZ_JH414506.1"/>
</dbReference>
<dbReference type="Pfam" id="PF00128">
    <property type="entry name" value="Alpha-amylase"/>
    <property type="match status" value="1"/>
</dbReference>
<dbReference type="PANTHER" id="PTHR10357:SF210">
    <property type="entry name" value="MALTODEXTRIN GLUCOSIDASE"/>
    <property type="match status" value="1"/>
</dbReference>
<dbReference type="Proteomes" id="UP000003527">
    <property type="component" value="Unassembled WGS sequence"/>
</dbReference>
<evidence type="ECO:0000259" key="3">
    <source>
        <dbReference type="SMART" id="SM00642"/>
    </source>
</evidence>
<evidence type="ECO:0000256" key="1">
    <source>
        <dbReference type="ARBA" id="ARBA00022801"/>
    </source>
</evidence>
<dbReference type="SUPFAM" id="SSF51011">
    <property type="entry name" value="Glycosyl hydrolase domain"/>
    <property type="match status" value="1"/>
</dbReference>
<feature type="domain" description="Glycosyl hydrolase family 13 catalytic" evidence="3">
    <location>
        <begin position="11"/>
        <end position="347"/>
    </location>
</feature>
<dbReference type="GO" id="GO:0005975">
    <property type="term" value="P:carbohydrate metabolic process"/>
    <property type="evidence" value="ECO:0007669"/>
    <property type="project" value="InterPro"/>
</dbReference>
<dbReference type="InterPro" id="IPR013780">
    <property type="entry name" value="Glyco_hydro_b"/>
</dbReference>
<dbReference type="Gene3D" id="2.60.40.1180">
    <property type="entry name" value="Golgi alpha-mannosidase II"/>
    <property type="match status" value="1"/>
</dbReference>
<dbReference type="AlphaFoldDB" id="G9WSI4"/>
<dbReference type="InterPro" id="IPR045857">
    <property type="entry name" value="O16G_dom_2"/>
</dbReference>
<dbReference type="GO" id="GO:0016798">
    <property type="term" value="F:hydrolase activity, acting on glycosyl bonds"/>
    <property type="evidence" value="ECO:0007669"/>
    <property type="project" value="UniProtKB-KW"/>
</dbReference>
<dbReference type="PANTHER" id="PTHR10357">
    <property type="entry name" value="ALPHA-AMYLASE FAMILY MEMBER"/>
    <property type="match status" value="1"/>
</dbReference>
<gene>
    <name evidence="4" type="ORF">HMPREF9624_02050</name>
</gene>